<keyword evidence="8" id="KW-0539">Nucleus</keyword>
<evidence type="ECO:0000256" key="4">
    <source>
        <dbReference type="ARBA" id="ARBA00022763"/>
    </source>
</evidence>
<evidence type="ECO:0000313" key="12">
    <source>
        <dbReference type="Proteomes" id="UP000001798"/>
    </source>
</evidence>
<dbReference type="GO" id="GO:0032931">
    <property type="term" value="F:histone H3K56 acetyltransferase activity"/>
    <property type="evidence" value="ECO:0007669"/>
    <property type="project" value="TreeGrafter"/>
</dbReference>
<evidence type="ECO:0000256" key="1">
    <source>
        <dbReference type="ARBA" id="ARBA00004123"/>
    </source>
</evidence>
<reference evidence="11 12" key="3">
    <citation type="journal article" date="2017" name="Mol. Plant Pathol.">
        <title>A gapless genome sequence of the fungus Botrytis cinerea.</title>
        <authorList>
            <person name="Van Kan J.A."/>
            <person name="Stassen J.H."/>
            <person name="Mosbach A."/>
            <person name="Van Der Lee T.A."/>
            <person name="Faino L."/>
            <person name="Farmer A.D."/>
            <person name="Papasotiriou D.G."/>
            <person name="Zhou S."/>
            <person name="Seidl M.F."/>
            <person name="Cottam E."/>
            <person name="Edel D."/>
            <person name="Hahn M."/>
            <person name="Schwartz D.C."/>
            <person name="Dietrich R.A."/>
            <person name="Widdison S."/>
            <person name="Scalliet G."/>
        </authorList>
    </citation>
    <scope>NUCLEOTIDE SEQUENCE [LARGE SCALE GENOMIC DNA]</scope>
    <source>
        <strain evidence="11 12">B05.10</strain>
    </source>
</reference>
<keyword evidence="12" id="KW-1185">Reference proteome</keyword>
<dbReference type="GO" id="GO:0006974">
    <property type="term" value="P:DNA damage response"/>
    <property type="evidence" value="ECO:0007669"/>
    <property type="project" value="UniProtKB-KW"/>
</dbReference>
<evidence type="ECO:0000256" key="10">
    <source>
        <dbReference type="SAM" id="MobiDB-lite"/>
    </source>
</evidence>
<dbReference type="InterPro" id="IPR013178">
    <property type="entry name" value="Histone_AcTrfase_Rtt109/CBP"/>
</dbReference>
<gene>
    <name evidence="11" type="primary">Bcrtt109</name>
    <name evidence="11" type="ORF">BCIN_02g03150</name>
</gene>
<organism evidence="11 12">
    <name type="scientific">Botryotinia fuckeliana (strain B05.10)</name>
    <name type="common">Noble rot fungus</name>
    <name type="synonym">Botrytis cinerea</name>
    <dbReference type="NCBI Taxonomy" id="332648"/>
    <lineage>
        <taxon>Eukaryota</taxon>
        <taxon>Fungi</taxon>
        <taxon>Dikarya</taxon>
        <taxon>Ascomycota</taxon>
        <taxon>Pezizomycotina</taxon>
        <taxon>Leotiomycetes</taxon>
        <taxon>Helotiales</taxon>
        <taxon>Sclerotiniaceae</taxon>
        <taxon>Botrytis</taxon>
    </lineage>
</organism>
<feature type="region of interest" description="Disordered" evidence="10">
    <location>
        <begin position="355"/>
        <end position="386"/>
    </location>
</feature>
<dbReference type="PANTHER" id="PTHR31571">
    <property type="entry name" value="ALTERED INHERITANCE OF MITOCHONDRIA PROTEIN 6"/>
    <property type="match status" value="1"/>
</dbReference>
<protein>
    <recommendedName>
        <fullName evidence="2">histone acetyltransferase</fullName>
        <ecNumber evidence="2">2.3.1.48</ecNumber>
    </recommendedName>
</protein>
<evidence type="ECO:0000313" key="11">
    <source>
        <dbReference type="EMBL" id="ATZ46980.1"/>
    </source>
</evidence>
<keyword evidence="3" id="KW-0808">Transferase</keyword>
<evidence type="ECO:0000256" key="6">
    <source>
        <dbReference type="ARBA" id="ARBA00023015"/>
    </source>
</evidence>
<dbReference type="Pfam" id="PF08214">
    <property type="entry name" value="HAT_KAT11"/>
    <property type="match status" value="1"/>
</dbReference>
<dbReference type="SMART" id="SM01250">
    <property type="entry name" value="KAT11"/>
    <property type="match status" value="1"/>
</dbReference>
<dbReference type="InterPro" id="IPR051236">
    <property type="entry name" value="HAT_RTT109-like"/>
</dbReference>
<dbReference type="InterPro" id="IPR016849">
    <property type="entry name" value="Rtt109"/>
</dbReference>
<reference evidence="11 12" key="2">
    <citation type="journal article" date="2012" name="Eukaryot. Cell">
        <title>Genome update of Botrytis cinerea strains B05.10 and T4.</title>
        <authorList>
            <person name="Staats M."/>
            <person name="van Kan J.A."/>
        </authorList>
    </citation>
    <scope>NUCLEOTIDE SEQUENCE [LARGE SCALE GENOMIC DNA]</scope>
    <source>
        <strain evidence="11 12">B05.10</strain>
    </source>
</reference>
<dbReference type="VEuPathDB" id="FungiDB:Bcin02g03150"/>
<keyword evidence="5" id="KW-0007">Acetylation</keyword>
<dbReference type="GO" id="GO:0005634">
    <property type="term" value="C:nucleus"/>
    <property type="evidence" value="ECO:0007669"/>
    <property type="project" value="UniProtKB-SubCell"/>
</dbReference>
<evidence type="ECO:0000256" key="8">
    <source>
        <dbReference type="ARBA" id="ARBA00023242"/>
    </source>
</evidence>
<dbReference type="GeneID" id="5427550"/>
<accession>A0A384J919</accession>
<keyword evidence="7" id="KW-0804">Transcription</keyword>
<dbReference type="PROSITE" id="PS51728">
    <property type="entry name" value="RTT109_HAT"/>
    <property type="match status" value="1"/>
</dbReference>
<keyword evidence="6" id="KW-0805">Transcription regulation</keyword>
<dbReference type="KEGG" id="bfu:BCIN_02g03150"/>
<dbReference type="GO" id="GO:0006355">
    <property type="term" value="P:regulation of DNA-templated transcription"/>
    <property type="evidence" value="ECO:0007669"/>
    <property type="project" value="InterPro"/>
</dbReference>
<evidence type="ECO:0000256" key="7">
    <source>
        <dbReference type="ARBA" id="ARBA00023163"/>
    </source>
</evidence>
<dbReference type="EMBL" id="CP009806">
    <property type="protein sequence ID" value="ATZ46980.1"/>
    <property type="molecule type" value="Genomic_DNA"/>
</dbReference>
<dbReference type="PANTHER" id="PTHR31571:SF2">
    <property type="entry name" value="HISTONE ACETYLTRANSFERASE RTT109"/>
    <property type="match status" value="1"/>
</dbReference>
<feature type="region of interest" description="Disordered" evidence="10">
    <location>
        <begin position="526"/>
        <end position="547"/>
    </location>
</feature>
<dbReference type="AlphaFoldDB" id="A0A384J919"/>
<proteinExistence type="predicted"/>
<evidence type="ECO:0000256" key="3">
    <source>
        <dbReference type="ARBA" id="ARBA00022679"/>
    </source>
</evidence>
<sequence>MATRGSFGSKESIVSSVLIQRLASVLPKDVTFKIYHLSTPPTKTSSLYSAPPNSRPDRTYCESHFLTVSIRTPSKHDASELLEVLVFAIEILIYSTAYDTTFFVSKADSTGYLHLLNLPKGTPSPIRDISATFLQHLVEQHQRENIRSTVSLFARAQDQYLFPGSIEYSGKHVLDDRGLVRWWCRVLDPLIEKTETSNDLRKSQWDSVKGFLIVPGQDNYETRSYLPARAKAQTAQSSWTIGHPLRQISRHSDDVPPRCLVPHYPDDPKARFLDELDDEIGRGKDDSNGQWKSVRNIDQFWEMMAYRQECSAGRLVGFIWIVFTPPVRHDHGDLVIGNSQTSTLANDSQELNSSFLSVPDTTPAVSTPTASLTSSNPAQQSPSKQSDIFSVIEEPNQLLKTSVQRKKKKLSGLIIPRQPRIKTENKNYLLERPESTAYYTWKPEGRGQVIVDETDYHRINELLLRLDFADLDLASSSSKRWINEVRSGAGSMGDAWGQLVTGTKLTEITNKTSGAGVTTLNVGLVRKKRKSSTDEPHEPTPPVTTTPKVNVLGAGMIRKKVKN</sequence>
<name>A0A384J919_BOTFB</name>
<dbReference type="Proteomes" id="UP000001798">
    <property type="component" value="Chromosome 2"/>
</dbReference>
<evidence type="ECO:0000256" key="5">
    <source>
        <dbReference type="ARBA" id="ARBA00022990"/>
    </source>
</evidence>
<reference evidence="11 12" key="1">
    <citation type="journal article" date="2011" name="PLoS Genet.">
        <title>Genomic analysis of the necrotrophic fungal pathogens Sclerotinia sclerotiorum and Botrytis cinerea.</title>
        <authorList>
            <person name="Amselem J."/>
            <person name="Cuomo C.A."/>
            <person name="van Kan J.A."/>
            <person name="Viaud M."/>
            <person name="Benito E.P."/>
            <person name="Couloux A."/>
            <person name="Coutinho P.M."/>
            <person name="de Vries R.P."/>
            <person name="Dyer P.S."/>
            <person name="Fillinger S."/>
            <person name="Fournier E."/>
            <person name="Gout L."/>
            <person name="Hahn M."/>
            <person name="Kohn L."/>
            <person name="Lapalu N."/>
            <person name="Plummer K.M."/>
            <person name="Pradier J.M."/>
            <person name="Quevillon E."/>
            <person name="Sharon A."/>
            <person name="Simon A."/>
            <person name="ten Have A."/>
            <person name="Tudzynski B."/>
            <person name="Tudzynski P."/>
            <person name="Wincker P."/>
            <person name="Andrew M."/>
            <person name="Anthouard V."/>
            <person name="Beever R.E."/>
            <person name="Beffa R."/>
            <person name="Benoit I."/>
            <person name="Bouzid O."/>
            <person name="Brault B."/>
            <person name="Chen Z."/>
            <person name="Choquer M."/>
            <person name="Collemare J."/>
            <person name="Cotton P."/>
            <person name="Danchin E.G."/>
            <person name="Da Silva C."/>
            <person name="Gautier A."/>
            <person name="Giraud C."/>
            <person name="Giraud T."/>
            <person name="Gonzalez C."/>
            <person name="Grossetete S."/>
            <person name="Guldener U."/>
            <person name="Henrissat B."/>
            <person name="Howlett B.J."/>
            <person name="Kodira C."/>
            <person name="Kretschmer M."/>
            <person name="Lappartient A."/>
            <person name="Leroch M."/>
            <person name="Levis C."/>
            <person name="Mauceli E."/>
            <person name="Neuveglise C."/>
            <person name="Oeser B."/>
            <person name="Pearson M."/>
            <person name="Poulain J."/>
            <person name="Poussereau N."/>
            <person name="Quesneville H."/>
            <person name="Rascle C."/>
            <person name="Schumacher J."/>
            <person name="Segurens B."/>
            <person name="Sexton A."/>
            <person name="Silva E."/>
            <person name="Sirven C."/>
            <person name="Soanes D.M."/>
            <person name="Talbot N.J."/>
            <person name="Templeton M."/>
            <person name="Yandava C."/>
            <person name="Yarden O."/>
            <person name="Zeng Q."/>
            <person name="Rollins J.A."/>
            <person name="Lebrun M.H."/>
            <person name="Dickman M."/>
        </authorList>
    </citation>
    <scope>NUCLEOTIDE SEQUENCE [LARGE SCALE GENOMIC DNA]</scope>
    <source>
        <strain evidence="11 12">B05.10</strain>
    </source>
</reference>
<dbReference type="RefSeq" id="XP_001547084.2">
    <property type="nucleotide sequence ID" value="XM_001547034.2"/>
</dbReference>
<comment type="catalytic activity">
    <reaction evidence="9">
        <text>L-lysyl-[histone] + acetyl-CoA = N(6)-acetyl-L-lysyl-[histone] + CoA + H(+)</text>
        <dbReference type="Rhea" id="RHEA:21992"/>
        <dbReference type="Rhea" id="RHEA-COMP:9845"/>
        <dbReference type="Rhea" id="RHEA-COMP:11338"/>
        <dbReference type="ChEBI" id="CHEBI:15378"/>
        <dbReference type="ChEBI" id="CHEBI:29969"/>
        <dbReference type="ChEBI" id="CHEBI:57287"/>
        <dbReference type="ChEBI" id="CHEBI:57288"/>
        <dbReference type="ChEBI" id="CHEBI:61930"/>
        <dbReference type="EC" id="2.3.1.48"/>
    </reaction>
    <physiologicalReaction direction="left-to-right" evidence="9">
        <dbReference type="Rhea" id="RHEA:21993"/>
    </physiologicalReaction>
</comment>
<keyword evidence="4" id="KW-0227">DNA damage</keyword>
<evidence type="ECO:0000256" key="9">
    <source>
        <dbReference type="ARBA" id="ARBA00048940"/>
    </source>
</evidence>
<comment type="subcellular location">
    <subcellularLocation>
        <location evidence="1">Nucleus</location>
    </subcellularLocation>
</comment>
<dbReference type="EC" id="2.3.1.48" evidence="2"/>
<evidence type="ECO:0000256" key="2">
    <source>
        <dbReference type="ARBA" id="ARBA00013184"/>
    </source>
</evidence>
<dbReference type="OrthoDB" id="3361892at2759"/>